<reference evidence="2 3" key="1">
    <citation type="submission" date="2019-01" db="EMBL/GenBank/DDBJ databases">
        <title>Sequencing of cultivated peanut Arachis hypogaea provides insights into genome evolution and oil improvement.</title>
        <authorList>
            <person name="Chen X."/>
        </authorList>
    </citation>
    <scope>NUCLEOTIDE SEQUENCE [LARGE SCALE GENOMIC DNA]</scope>
    <source>
        <strain evidence="3">cv. Fuhuasheng</strain>
        <tissue evidence="2">Leaves</tissue>
    </source>
</reference>
<evidence type="ECO:0000313" key="2">
    <source>
        <dbReference type="EMBL" id="RYQ92328.1"/>
    </source>
</evidence>
<protein>
    <recommendedName>
        <fullName evidence="4">Aminotransferase-like plant mobile domain-containing protein</fullName>
    </recommendedName>
</protein>
<organism evidence="2 3">
    <name type="scientific">Arachis hypogaea</name>
    <name type="common">Peanut</name>
    <dbReference type="NCBI Taxonomy" id="3818"/>
    <lineage>
        <taxon>Eukaryota</taxon>
        <taxon>Viridiplantae</taxon>
        <taxon>Streptophyta</taxon>
        <taxon>Embryophyta</taxon>
        <taxon>Tracheophyta</taxon>
        <taxon>Spermatophyta</taxon>
        <taxon>Magnoliopsida</taxon>
        <taxon>eudicotyledons</taxon>
        <taxon>Gunneridae</taxon>
        <taxon>Pentapetalae</taxon>
        <taxon>rosids</taxon>
        <taxon>fabids</taxon>
        <taxon>Fabales</taxon>
        <taxon>Fabaceae</taxon>
        <taxon>Papilionoideae</taxon>
        <taxon>50 kb inversion clade</taxon>
        <taxon>dalbergioids sensu lato</taxon>
        <taxon>Dalbergieae</taxon>
        <taxon>Pterocarpus clade</taxon>
        <taxon>Arachis</taxon>
    </lineage>
</organism>
<name>A0A444XRF8_ARAHY</name>
<dbReference type="EMBL" id="SDMP01000019">
    <property type="protein sequence ID" value="RYQ92328.1"/>
    <property type="molecule type" value="Genomic_DNA"/>
</dbReference>
<evidence type="ECO:0000313" key="3">
    <source>
        <dbReference type="Proteomes" id="UP000289738"/>
    </source>
</evidence>
<dbReference type="Proteomes" id="UP000289738">
    <property type="component" value="Chromosome B09"/>
</dbReference>
<keyword evidence="3" id="KW-1185">Reference proteome</keyword>
<accession>A0A444XRF8</accession>
<feature type="compositionally biased region" description="Polar residues" evidence="1">
    <location>
        <begin position="188"/>
        <end position="201"/>
    </location>
</feature>
<evidence type="ECO:0000256" key="1">
    <source>
        <dbReference type="SAM" id="MobiDB-lite"/>
    </source>
</evidence>
<sequence>MVGMSLLDVAAIIGLPVNSPDCGPLWLLQLWLNAIFEKFMTKPGLGGTDKQHIEGFRLADYKPNFPDTQMDEDQFWAVFSLFHSCKDFDNEDLDFAPFLCQNRGPVWLDRLLFPHDTEENELANRNWANLLAVQVIPIGLPQHKKEKLKLWLQLSSESSDGNEQNIQKIFVAPPQSEDTADSDPGPQLPTTVAHSISSSVAPDQPIPQQQHDPEQSTSHDSIQFTRPTQPLLAVFPPPPHSTQLLDHPPAIWVNDAILNQLLSELLNSSIELPTSLLYSNLIQEFKKLLNESVASQFQIQETETEEAKVQSSIESCIAASRPVQVSHEEFDLRIAHAISIQDFYDKEETKLEAELA</sequence>
<dbReference type="AlphaFoldDB" id="A0A444XRF8"/>
<comment type="caution">
    <text evidence="2">The sequence shown here is derived from an EMBL/GenBank/DDBJ whole genome shotgun (WGS) entry which is preliminary data.</text>
</comment>
<gene>
    <name evidence="2" type="ORF">Ahy_B09g098529</name>
</gene>
<proteinExistence type="predicted"/>
<feature type="region of interest" description="Disordered" evidence="1">
    <location>
        <begin position="174"/>
        <end position="222"/>
    </location>
</feature>
<evidence type="ECO:0008006" key="4">
    <source>
        <dbReference type="Google" id="ProtNLM"/>
    </source>
</evidence>